<organism evidence="3 4">
    <name type="scientific">Micromonospora qiuiae</name>
    <dbReference type="NCBI Taxonomy" id="502268"/>
    <lineage>
        <taxon>Bacteria</taxon>
        <taxon>Bacillati</taxon>
        <taxon>Actinomycetota</taxon>
        <taxon>Actinomycetes</taxon>
        <taxon>Micromonosporales</taxon>
        <taxon>Micromonosporaceae</taxon>
        <taxon>Micromonospora</taxon>
    </lineage>
</organism>
<dbReference type="EMBL" id="BOPC01000007">
    <property type="protein sequence ID" value="GIJ25313.1"/>
    <property type="molecule type" value="Genomic_DNA"/>
</dbReference>
<comment type="caution">
    <text evidence="3">The sequence shown here is derived from an EMBL/GenBank/DDBJ whole genome shotgun (WGS) entry which is preliminary data.</text>
</comment>
<accession>A0ABQ4J569</accession>
<gene>
    <name evidence="3" type="ORF">Vqi01_04750</name>
</gene>
<feature type="region of interest" description="Disordered" evidence="1">
    <location>
        <begin position="1"/>
        <end position="56"/>
    </location>
</feature>
<proteinExistence type="predicted"/>
<evidence type="ECO:0000313" key="4">
    <source>
        <dbReference type="Proteomes" id="UP000653076"/>
    </source>
</evidence>
<feature type="region of interest" description="Disordered" evidence="1">
    <location>
        <begin position="183"/>
        <end position="202"/>
    </location>
</feature>
<evidence type="ECO:0000256" key="2">
    <source>
        <dbReference type="SAM" id="Phobius"/>
    </source>
</evidence>
<evidence type="ECO:0000256" key="1">
    <source>
        <dbReference type="SAM" id="MobiDB-lite"/>
    </source>
</evidence>
<evidence type="ECO:0008006" key="5">
    <source>
        <dbReference type="Google" id="ProtNLM"/>
    </source>
</evidence>
<dbReference type="InterPro" id="IPR007060">
    <property type="entry name" value="FtsL/DivIC"/>
</dbReference>
<keyword evidence="2" id="KW-1133">Transmembrane helix</keyword>
<reference evidence="3 4" key="1">
    <citation type="submission" date="2021-01" db="EMBL/GenBank/DDBJ databases">
        <title>Whole genome shotgun sequence of Verrucosispora qiuiae NBRC 106684.</title>
        <authorList>
            <person name="Komaki H."/>
            <person name="Tamura T."/>
        </authorList>
    </citation>
    <scope>NUCLEOTIDE SEQUENCE [LARGE SCALE GENOMIC DNA]</scope>
    <source>
        <strain evidence="3 4">NBRC 106684</strain>
    </source>
</reference>
<keyword evidence="2" id="KW-0472">Membrane</keyword>
<feature type="compositionally biased region" description="Basic and acidic residues" evidence="1">
    <location>
        <begin position="24"/>
        <end position="55"/>
    </location>
</feature>
<evidence type="ECO:0000313" key="3">
    <source>
        <dbReference type="EMBL" id="GIJ25313.1"/>
    </source>
</evidence>
<feature type="transmembrane region" description="Helical" evidence="2">
    <location>
        <begin position="95"/>
        <end position="115"/>
    </location>
</feature>
<dbReference type="Proteomes" id="UP000653076">
    <property type="component" value="Unassembled WGS sequence"/>
</dbReference>
<keyword evidence="4" id="KW-1185">Reference proteome</keyword>
<dbReference type="RefSeq" id="WP_204032531.1">
    <property type="nucleotide sequence ID" value="NZ_BOPC01000007.1"/>
</dbReference>
<protein>
    <recommendedName>
        <fullName evidence="5">Septum formation initiator</fullName>
    </recommendedName>
</protein>
<dbReference type="Pfam" id="PF04977">
    <property type="entry name" value="DivIC"/>
    <property type="match status" value="1"/>
</dbReference>
<keyword evidence="2" id="KW-0812">Transmembrane</keyword>
<sequence>MSGIKRRDVAGVGQRVPRSGGRIAAERAGETGHGARAERVSRLAETRARGAREFPTEGSAALRPVERVAAADAQQRVESPRLRVAPPPPVRVPRAPFAALVVLLVVGGVLGILAVNTKINENAFRLLELQEQQAKLDLEQQQLKKQIADAEAPGNLAAQARKLGLVESGEPAYIRLPDGKLIGVPQPAGGEPSLASQSGAEG</sequence>
<name>A0ABQ4J569_9ACTN</name>